<evidence type="ECO:0000259" key="1">
    <source>
        <dbReference type="Pfam" id="PF10543"/>
    </source>
</evidence>
<dbReference type="EMBL" id="AWEZ01000023">
    <property type="protein sequence ID" value="ERL09635.1"/>
    <property type="molecule type" value="Genomic_DNA"/>
</dbReference>
<protein>
    <recommendedName>
        <fullName evidence="1">KilA-N DNA-binding domain-containing protein</fullName>
    </recommendedName>
</protein>
<feature type="domain" description="KilA-N DNA-binding" evidence="1">
    <location>
        <begin position="24"/>
        <end position="113"/>
    </location>
</feature>
<sequence>MPDKEPTRNESAIALSSDAQIRDMIYTVRGQQVMLDSDLAELYGVETKVLNQAVSRNSKRFPDRFCFRVTREEAESLRSQIVTLRPELGKQDTWWRYMPRVFTEQGVSMLSAVLRSDTAIDVSVRIMDAFVEMRHFIADNAHMFEQIRSIDHRLDGLERSTDERFERVFDYMETHEASSQKVFFEGQVYDAFELLVSLVQRAKREIVLIDGYVDTGTLNILAKKGPSVTVTVWTHPKASLTKRDVETFNAQYPTLEVRHTASFHDRFLILDGTEGYLVGASLKDAGKKSFALARLEDSSVISSIVAALGE</sequence>
<organism evidence="2 3">
    <name type="scientific">Olsenella profusa F0195</name>
    <dbReference type="NCBI Taxonomy" id="1125712"/>
    <lineage>
        <taxon>Bacteria</taxon>
        <taxon>Bacillati</taxon>
        <taxon>Actinomycetota</taxon>
        <taxon>Coriobacteriia</taxon>
        <taxon>Coriobacteriales</taxon>
        <taxon>Atopobiaceae</taxon>
        <taxon>Olsenella</taxon>
    </lineage>
</organism>
<dbReference type="AlphaFoldDB" id="U2TTD6"/>
<evidence type="ECO:0000313" key="3">
    <source>
        <dbReference type="Proteomes" id="UP000016638"/>
    </source>
</evidence>
<dbReference type="STRING" id="1125712.HMPREF1316_2481"/>
<comment type="caution">
    <text evidence="2">The sequence shown here is derived from an EMBL/GenBank/DDBJ whole genome shotgun (WGS) entry which is preliminary data.</text>
</comment>
<name>U2TTD6_9ACTN</name>
<proteinExistence type="predicted"/>
<dbReference type="PATRIC" id="fig|1125712.3.peg.659"/>
<gene>
    <name evidence="2" type="ORF">HMPREF1316_2481</name>
</gene>
<evidence type="ECO:0000313" key="2">
    <source>
        <dbReference type="EMBL" id="ERL09635.1"/>
    </source>
</evidence>
<accession>U2TTD6</accession>
<dbReference type="SUPFAM" id="SSF56024">
    <property type="entry name" value="Phospholipase D/nuclease"/>
    <property type="match status" value="1"/>
</dbReference>
<dbReference type="InterPro" id="IPR018873">
    <property type="entry name" value="KilA-N_DNA-bd_domain"/>
</dbReference>
<dbReference type="eggNOG" id="COG1502">
    <property type="taxonomic scope" value="Bacteria"/>
</dbReference>
<dbReference type="RefSeq" id="WP_021725502.1">
    <property type="nucleotide sequence ID" value="NZ_AWEZ01000023.1"/>
</dbReference>
<reference evidence="2 3" key="1">
    <citation type="submission" date="2013-08" db="EMBL/GenBank/DDBJ databases">
        <authorList>
            <person name="Durkin A.S."/>
            <person name="Haft D.R."/>
            <person name="McCorrison J."/>
            <person name="Torralba M."/>
            <person name="Gillis M."/>
            <person name="Haft D.H."/>
            <person name="Methe B."/>
            <person name="Sutton G."/>
            <person name="Nelson K.E."/>
        </authorList>
    </citation>
    <scope>NUCLEOTIDE SEQUENCE [LARGE SCALE GENOMIC DNA]</scope>
    <source>
        <strain evidence="2 3">F0195</strain>
    </source>
</reference>
<dbReference type="Proteomes" id="UP000016638">
    <property type="component" value="Unassembled WGS sequence"/>
</dbReference>
<dbReference type="Pfam" id="PF10543">
    <property type="entry name" value="ORF6N"/>
    <property type="match status" value="1"/>
</dbReference>
<keyword evidence="3" id="KW-1185">Reference proteome</keyword>